<reference evidence="1 2" key="1">
    <citation type="submission" date="2018-11" db="EMBL/GenBank/DDBJ databases">
        <authorList>
            <consortium name="Pathogen Informatics"/>
        </authorList>
    </citation>
    <scope>NUCLEOTIDE SEQUENCE [LARGE SCALE GENOMIC DNA]</scope>
    <source>
        <strain evidence="1 2">MHpl1</strain>
    </source>
</reference>
<accession>A0A3P8A400</accession>
<dbReference type="Proteomes" id="UP000268014">
    <property type="component" value="Unassembled WGS sequence"/>
</dbReference>
<organism evidence="1 2">
    <name type="scientific">Haemonchus placei</name>
    <name type="common">Barber's pole worm</name>
    <dbReference type="NCBI Taxonomy" id="6290"/>
    <lineage>
        <taxon>Eukaryota</taxon>
        <taxon>Metazoa</taxon>
        <taxon>Ecdysozoa</taxon>
        <taxon>Nematoda</taxon>
        <taxon>Chromadorea</taxon>
        <taxon>Rhabditida</taxon>
        <taxon>Rhabditina</taxon>
        <taxon>Rhabditomorpha</taxon>
        <taxon>Strongyloidea</taxon>
        <taxon>Trichostrongylidae</taxon>
        <taxon>Haemonchus</taxon>
    </lineage>
</organism>
<evidence type="ECO:0000313" key="1">
    <source>
        <dbReference type="EMBL" id="VDO59348.1"/>
    </source>
</evidence>
<name>A0A3P8A400_HAEPC</name>
<protein>
    <submittedName>
        <fullName evidence="1">Uncharacterized protein</fullName>
    </submittedName>
</protein>
<keyword evidence="2" id="KW-1185">Reference proteome</keyword>
<evidence type="ECO:0000313" key="2">
    <source>
        <dbReference type="Proteomes" id="UP000268014"/>
    </source>
</evidence>
<sequence>MLWSEQLWCGLWRIDLIHRFACSPDGRRTVCDSTLSLANLPMIVMKGELRKTHR</sequence>
<proteinExistence type="predicted"/>
<gene>
    <name evidence="1" type="ORF">HPLM_LOCUS16279</name>
</gene>
<dbReference type="EMBL" id="UZAF01019348">
    <property type="protein sequence ID" value="VDO59348.1"/>
    <property type="molecule type" value="Genomic_DNA"/>
</dbReference>
<dbReference type="AlphaFoldDB" id="A0A3P8A400"/>